<sequence length="238" mass="27051">MKKELTNTQLKLMAMLFMLLDHIGATIVITLYNQSAASAEGLEVYYILRLIGRLAFPLFCFLIAEGITHTHNLSKYTLRMLIFALISELPFNLMCEGRILAPETQNVFWTFTLFLSAMTVAQKTKLPAAPLAIVAAALAWYLQTDYHWMGVGLLYIMTAKDRRIQKISGVLFITWMSFRLFGNPALGGILAIAPCFCFVKLLDLYNGKRGTGIHKYMFYGFYPVHMLLLWLVTTWILA</sequence>
<keyword evidence="1" id="KW-1133">Transmembrane helix</keyword>
<evidence type="ECO:0000313" key="2">
    <source>
        <dbReference type="EMBL" id="MSS36558.1"/>
    </source>
</evidence>
<evidence type="ECO:0000313" key="3">
    <source>
        <dbReference type="Proteomes" id="UP000429958"/>
    </source>
</evidence>
<keyword evidence="3" id="KW-1185">Reference proteome</keyword>
<feature type="transmembrane region" description="Helical" evidence="1">
    <location>
        <begin position="216"/>
        <end position="237"/>
    </location>
</feature>
<feature type="transmembrane region" description="Helical" evidence="1">
    <location>
        <begin position="12"/>
        <end position="32"/>
    </location>
</feature>
<protein>
    <recommendedName>
        <fullName evidence="4">TraX protein</fullName>
    </recommendedName>
</protein>
<keyword evidence="1" id="KW-0472">Membrane</keyword>
<dbReference type="AlphaFoldDB" id="A0A7X2NKP2"/>
<accession>A0A7X2NKP2</accession>
<dbReference type="EMBL" id="VUMD01000006">
    <property type="protein sequence ID" value="MSS36558.1"/>
    <property type="molecule type" value="Genomic_DNA"/>
</dbReference>
<dbReference type="RefSeq" id="WP_154472002.1">
    <property type="nucleotide sequence ID" value="NZ_VUMD01000006.1"/>
</dbReference>
<comment type="caution">
    <text evidence="2">The sequence shown here is derived from an EMBL/GenBank/DDBJ whole genome shotgun (WGS) entry which is preliminary data.</text>
</comment>
<proteinExistence type="predicted"/>
<feature type="transmembrane region" description="Helical" evidence="1">
    <location>
        <begin position="185"/>
        <end position="204"/>
    </location>
</feature>
<evidence type="ECO:0000256" key="1">
    <source>
        <dbReference type="SAM" id="Phobius"/>
    </source>
</evidence>
<dbReference type="Proteomes" id="UP000429958">
    <property type="component" value="Unassembled WGS sequence"/>
</dbReference>
<feature type="transmembrane region" description="Helical" evidence="1">
    <location>
        <begin position="44"/>
        <end position="64"/>
    </location>
</feature>
<evidence type="ECO:0008006" key="4">
    <source>
        <dbReference type="Google" id="ProtNLM"/>
    </source>
</evidence>
<reference evidence="2 3" key="1">
    <citation type="submission" date="2019-08" db="EMBL/GenBank/DDBJ databases">
        <title>In-depth cultivation of the pig gut microbiome towards novel bacterial diversity and tailored functional studies.</title>
        <authorList>
            <person name="Wylensek D."/>
            <person name="Hitch T.C.A."/>
            <person name="Clavel T."/>
        </authorList>
    </citation>
    <scope>NUCLEOTIDE SEQUENCE [LARGE SCALE GENOMIC DNA]</scope>
    <source>
        <strain evidence="2 3">WCA-389-WT-23D1</strain>
    </source>
</reference>
<organism evidence="2 3">
    <name type="scientific">Clostridium porci</name>
    <dbReference type="NCBI Taxonomy" id="2605778"/>
    <lineage>
        <taxon>Bacteria</taxon>
        <taxon>Bacillati</taxon>
        <taxon>Bacillota</taxon>
        <taxon>Clostridia</taxon>
        <taxon>Eubacteriales</taxon>
        <taxon>Clostridiaceae</taxon>
        <taxon>Clostridium</taxon>
    </lineage>
</organism>
<feature type="transmembrane region" description="Helical" evidence="1">
    <location>
        <begin position="126"/>
        <end position="143"/>
    </location>
</feature>
<dbReference type="InterPro" id="IPR008875">
    <property type="entry name" value="TraX"/>
</dbReference>
<dbReference type="Pfam" id="PF05857">
    <property type="entry name" value="TraX"/>
    <property type="match status" value="1"/>
</dbReference>
<keyword evidence="1" id="KW-0812">Transmembrane</keyword>
<gene>
    <name evidence="2" type="ORF">FYJ39_08235</name>
</gene>
<name>A0A7X2NKP2_9CLOT</name>